<dbReference type="Pfam" id="PF02391">
    <property type="entry name" value="MoaE"/>
    <property type="match status" value="1"/>
</dbReference>
<organism evidence="13 14">
    <name type="scientific">Fulvivirga marina</name>
    <dbReference type="NCBI Taxonomy" id="2494733"/>
    <lineage>
        <taxon>Bacteria</taxon>
        <taxon>Pseudomonadati</taxon>
        <taxon>Bacteroidota</taxon>
        <taxon>Cytophagia</taxon>
        <taxon>Cytophagales</taxon>
        <taxon>Fulvivirgaceae</taxon>
        <taxon>Fulvivirga</taxon>
    </lineage>
</organism>
<evidence type="ECO:0000256" key="2">
    <source>
        <dbReference type="ARBA" id="ARBA00005426"/>
    </source>
</evidence>
<evidence type="ECO:0000256" key="5">
    <source>
        <dbReference type="ARBA" id="ARBA00022679"/>
    </source>
</evidence>
<comment type="caution">
    <text evidence="13">The sequence shown here is derived from an EMBL/GenBank/DDBJ whole genome shotgun (WGS) entry which is preliminary data.</text>
</comment>
<dbReference type="GO" id="GO:0030366">
    <property type="term" value="F:molybdopterin synthase activity"/>
    <property type="evidence" value="ECO:0007669"/>
    <property type="project" value="UniProtKB-EC"/>
</dbReference>
<dbReference type="EMBL" id="JAEUGD010000004">
    <property type="protein sequence ID" value="MBL6445292.1"/>
    <property type="molecule type" value="Genomic_DNA"/>
</dbReference>
<comment type="similarity">
    <text evidence="2">Belongs to the MoaE family.</text>
</comment>
<dbReference type="PANTHER" id="PTHR23404">
    <property type="entry name" value="MOLYBDOPTERIN SYNTHASE RELATED"/>
    <property type="match status" value="1"/>
</dbReference>
<keyword evidence="5" id="KW-0808">Transferase</keyword>
<dbReference type="Gene3D" id="3.90.1170.40">
    <property type="entry name" value="Molybdopterin biosynthesis MoaE subunit"/>
    <property type="match status" value="1"/>
</dbReference>
<evidence type="ECO:0000256" key="10">
    <source>
        <dbReference type="ARBA" id="ARBA00030781"/>
    </source>
</evidence>
<dbReference type="Proteomes" id="UP000614216">
    <property type="component" value="Unassembled WGS sequence"/>
</dbReference>
<protein>
    <recommendedName>
        <fullName evidence="4">Molybdopterin synthase catalytic subunit</fullName>
        <ecNumber evidence="3">2.8.1.12</ecNumber>
    </recommendedName>
    <alternativeName>
        <fullName evidence="10">MPT synthase subunit 2</fullName>
    </alternativeName>
    <alternativeName>
        <fullName evidence="8">Molybdenum cofactor biosynthesis protein E</fullName>
    </alternativeName>
    <alternativeName>
        <fullName evidence="9">Molybdopterin-converting factor large subunit</fullName>
    </alternativeName>
    <alternativeName>
        <fullName evidence="11">Molybdopterin-converting factor subunit 2</fullName>
    </alternativeName>
</protein>
<evidence type="ECO:0000256" key="11">
    <source>
        <dbReference type="ARBA" id="ARBA00032474"/>
    </source>
</evidence>
<evidence type="ECO:0000256" key="1">
    <source>
        <dbReference type="ARBA" id="ARBA00005046"/>
    </source>
</evidence>
<dbReference type="InterPro" id="IPR036563">
    <property type="entry name" value="MoaE_sf"/>
</dbReference>
<evidence type="ECO:0000313" key="14">
    <source>
        <dbReference type="Proteomes" id="UP000614216"/>
    </source>
</evidence>
<proteinExistence type="inferred from homology"/>
<dbReference type="GO" id="GO:0006777">
    <property type="term" value="P:Mo-molybdopterin cofactor biosynthetic process"/>
    <property type="evidence" value="ECO:0007669"/>
    <property type="project" value="UniProtKB-KW"/>
</dbReference>
<dbReference type="CDD" id="cd00756">
    <property type="entry name" value="MoaE"/>
    <property type="match status" value="1"/>
</dbReference>
<gene>
    <name evidence="13" type="ORF">JMN32_03165</name>
</gene>
<evidence type="ECO:0000256" key="7">
    <source>
        <dbReference type="ARBA" id="ARBA00026066"/>
    </source>
</evidence>
<dbReference type="InterPro" id="IPR003448">
    <property type="entry name" value="Mopterin_biosynth_MoaE"/>
</dbReference>
<evidence type="ECO:0000256" key="6">
    <source>
        <dbReference type="ARBA" id="ARBA00023150"/>
    </source>
</evidence>
<dbReference type="AlphaFoldDB" id="A0A937KAZ1"/>
<comment type="subunit">
    <text evidence="7">Heterotetramer of 2 MoaD subunits and 2 MoaE subunits. Also stable as homodimer. The enzyme changes between these two forms during catalysis.</text>
</comment>
<evidence type="ECO:0000256" key="8">
    <source>
        <dbReference type="ARBA" id="ARBA00029745"/>
    </source>
</evidence>
<comment type="pathway">
    <text evidence="1">Cofactor biosynthesis; molybdopterin biosynthesis.</text>
</comment>
<dbReference type="SUPFAM" id="SSF54690">
    <property type="entry name" value="Molybdopterin synthase subunit MoaE"/>
    <property type="match status" value="1"/>
</dbReference>
<evidence type="ECO:0000256" key="3">
    <source>
        <dbReference type="ARBA" id="ARBA00011950"/>
    </source>
</evidence>
<accession>A0A937KAZ1</accession>
<dbReference type="FunFam" id="3.90.1170.40:FF:000003">
    <property type="entry name" value="Molybdopterin converting factor subunit 2"/>
    <property type="match status" value="1"/>
</dbReference>
<evidence type="ECO:0000313" key="13">
    <source>
        <dbReference type="EMBL" id="MBL6445292.1"/>
    </source>
</evidence>
<evidence type="ECO:0000256" key="9">
    <source>
        <dbReference type="ARBA" id="ARBA00030407"/>
    </source>
</evidence>
<comment type="catalytic activity">
    <reaction evidence="12">
        <text>2 [molybdopterin-synthase sulfur-carrier protein]-C-terminal-Gly-aminoethanethioate + cyclic pyranopterin phosphate + H2O = molybdopterin + 2 [molybdopterin-synthase sulfur-carrier protein]-C-terminal Gly-Gly + 2 H(+)</text>
        <dbReference type="Rhea" id="RHEA:26333"/>
        <dbReference type="Rhea" id="RHEA-COMP:12202"/>
        <dbReference type="Rhea" id="RHEA-COMP:19907"/>
        <dbReference type="ChEBI" id="CHEBI:15377"/>
        <dbReference type="ChEBI" id="CHEBI:15378"/>
        <dbReference type="ChEBI" id="CHEBI:58698"/>
        <dbReference type="ChEBI" id="CHEBI:59648"/>
        <dbReference type="ChEBI" id="CHEBI:90778"/>
        <dbReference type="ChEBI" id="CHEBI:232372"/>
        <dbReference type="EC" id="2.8.1.12"/>
    </reaction>
</comment>
<reference evidence="13" key="1">
    <citation type="submission" date="2021-01" db="EMBL/GenBank/DDBJ databases">
        <title>Fulvivirga kasyanovii gen. nov., sp nov., a novel member of the phylum Bacteroidetes isolated from seawater in a mussel farm.</title>
        <authorList>
            <person name="Zhao L.-H."/>
            <person name="Wang Z.-J."/>
        </authorList>
    </citation>
    <scope>NUCLEOTIDE SEQUENCE</scope>
    <source>
        <strain evidence="13">29W222</strain>
    </source>
</reference>
<evidence type="ECO:0000256" key="4">
    <source>
        <dbReference type="ARBA" id="ARBA00013858"/>
    </source>
</evidence>
<sequence>MIKITEHPLNPEDVTSTVFSNEAGAVNVFIGTVRGTTKNKKVVKLEFETYLNMAIKEIEKIIEAARHKWPIQHMIIHHRVGTLTVGEIAVVIAVSSGHRKEAFAACQYAIDTLKETVPIWKKEVFEDGEEWVSAHP</sequence>
<name>A0A937KAZ1_9BACT</name>
<evidence type="ECO:0000256" key="12">
    <source>
        <dbReference type="ARBA" id="ARBA00049878"/>
    </source>
</evidence>
<dbReference type="RefSeq" id="WP_202854828.1">
    <property type="nucleotide sequence ID" value="NZ_JAEUGD010000004.1"/>
</dbReference>
<keyword evidence="6" id="KW-0501">Molybdenum cofactor biosynthesis</keyword>
<keyword evidence="14" id="KW-1185">Reference proteome</keyword>
<dbReference type="EC" id="2.8.1.12" evidence="3"/>